<protein>
    <submittedName>
        <fullName evidence="2">DUF2933 domain-containing protein</fullName>
    </submittedName>
</protein>
<proteinExistence type="predicted"/>
<feature type="transmembrane region" description="Helical" evidence="1">
    <location>
        <begin position="20"/>
        <end position="41"/>
    </location>
</feature>
<dbReference type="AlphaFoldDB" id="A0A838BGC3"/>
<dbReference type="EMBL" id="JACDXJ010000001">
    <property type="protein sequence ID" value="MBA1154618.1"/>
    <property type="molecule type" value="Genomic_DNA"/>
</dbReference>
<dbReference type="Pfam" id="PF11666">
    <property type="entry name" value="DUF2933"/>
    <property type="match status" value="1"/>
</dbReference>
<evidence type="ECO:0000313" key="2">
    <source>
        <dbReference type="EMBL" id="MBA1154618.1"/>
    </source>
</evidence>
<reference evidence="2 3" key="1">
    <citation type="submission" date="2020-07" db="EMBL/GenBank/DDBJ databases">
        <title>Draft genome and description of Microvirga mediterraneensis Marseille-Q2068 sp. nov.</title>
        <authorList>
            <person name="Boxberger M."/>
        </authorList>
    </citation>
    <scope>NUCLEOTIDE SEQUENCE [LARGE SCALE GENOMIC DNA]</scope>
    <source>
        <strain evidence="2 3">Marseille-Q2068</strain>
    </source>
</reference>
<dbReference type="RefSeq" id="WP_181050315.1">
    <property type="nucleotide sequence ID" value="NZ_JACDXJ010000001.1"/>
</dbReference>
<comment type="caution">
    <text evidence="2">The sequence shown here is derived from an EMBL/GenBank/DDBJ whole genome shotgun (WGS) entry which is preliminary data.</text>
</comment>
<keyword evidence="1" id="KW-0812">Transmembrane</keyword>
<keyword evidence="1" id="KW-1133">Transmembrane helix</keyword>
<evidence type="ECO:0000313" key="3">
    <source>
        <dbReference type="Proteomes" id="UP000572984"/>
    </source>
</evidence>
<accession>A0A838BGC3</accession>
<keyword evidence="3" id="KW-1185">Reference proteome</keyword>
<dbReference type="Proteomes" id="UP000572984">
    <property type="component" value="Unassembled WGS sequence"/>
</dbReference>
<dbReference type="InterPro" id="IPR021682">
    <property type="entry name" value="DUF2933"/>
</dbReference>
<evidence type="ECO:0000256" key="1">
    <source>
        <dbReference type="SAM" id="Phobius"/>
    </source>
</evidence>
<name>A0A838BGC3_9HYPH</name>
<keyword evidence="1" id="KW-0472">Membrane</keyword>
<gene>
    <name evidence="2" type="ORF">H0S73_00575</name>
</gene>
<organism evidence="2 3">
    <name type="scientific">Microvirga mediterraneensis</name>
    <dbReference type="NCBI Taxonomy" id="2754695"/>
    <lineage>
        <taxon>Bacteria</taxon>
        <taxon>Pseudomonadati</taxon>
        <taxon>Pseudomonadota</taxon>
        <taxon>Alphaproteobacteria</taxon>
        <taxon>Hyphomicrobiales</taxon>
        <taxon>Methylobacteriaceae</taxon>
        <taxon>Microvirga</taxon>
    </lineage>
</organism>
<sequence>MNTTSNASPSAPTSSRTVSVGATVGWALTLAPAALGVYLFLNHAGHGITALSSLLLLTRPLKHVFVHESFDHRQGT</sequence>